<dbReference type="Proteomes" id="UP000255140">
    <property type="component" value="Unassembled WGS sequence"/>
</dbReference>
<dbReference type="AlphaFoldDB" id="A0AB74H4Q6"/>
<sequence length="707" mass="84819">MLLYFRRESLFNNSDKEKLIDIDTDYFEKIRKFEDKLKAITNDLLTVLHSEMQSFYESNNKIGLKQLMKLKRTITQKKKIQQNYSSFKEIDTLLRRREIYTEKLDSLKNQIEKIFQARLDNYDFFMNNFLFVRALNYTNRDFFEELNKGRNKGNLGIRKEKSLYNYIQRATVKCSPLSYFGTTVFEGDDLYRTDSFKNNNIYIAILLFALSHIHRTKYKLKYRFGSLIEDRSRTFILHEKIFLPTQQNSWILKREDRAYHNSLIELFKTLFNYNGSVYGEYIKDTLKDDLFFDFDFLVSSELIYIDFNYYLANSQNLLNLLYNDRMFSDKKHLIYYLKGEVNPDLEQNIKKEFYEVFNFIDNVSIKRRLKDFIAGVPLFYHNSYSLDNIDKECNIKVEDFKDIIEENTLSKFYTTCMVQVSDKFEGTNVLEILNYINDHFKELSAYIEPSIVYSNVRKNLLLFFQKTNDGMILENNVNIGVGVLSRELSYLKSYNFDIFQEYHENIKKLFNNESDIYELVIDSESSNNLRESSSNFPKLYWPYDIKDLSFYVEENRLQFLFKGKPINLIYTGAVPYHLFFGTKRLLLEIIHPYKVNYERMKKSKDEKRKKKILSRKHFQNVKNKTNFEFYQFIHNFFEENKLPKEFFLTKRSSFRNNKPVWFSLDSSNSLTILKNILAQSDYDLHAALPNSFENKTTEYVAWLIEGD</sequence>
<comment type="caution">
    <text evidence="2">The sequence shown here is derived from an EMBL/GenBank/DDBJ whole genome shotgun (WGS) entry which is preliminary data.</text>
</comment>
<reference evidence="2 3" key="1">
    <citation type="submission" date="2018-06" db="EMBL/GenBank/DDBJ databases">
        <authorList>
            <consortium name="Pathogen Informatics"/>
            <person name="Doyle S."/>
        </authorList>
    </citation>
    <scope>NUCLEOTIDE SEQUENCE [LARGE SCALE GENOMIC DNA]</scope>
    <source>
        <strain evidence="2 3">NCTC9828</strain>
    </source>
</reference>
<evidence type="ECO:0000313" key="2">
    <source>
        <dbReference type="EMBL" id="SUN29141.1"/>
    </source>
</evidence>
<feature type="coiled-coil region" evidence="1">
    <location>
        <begin position="90"/>
        <end position="117"/>
    </location>
</feature>
<evidence type="ECO:0008006" key="4">
    <source>
        <dbReference type="Google" id="ProtNLM"/>
    </source>
</evidence>
<protein>
    <recommendedName>
        <fullName evidence="4">Lantibiotic dehydratase N-terminal domain-containing protein</fullName>
    </recommendedName>
</protein>
<evidence type="ECO:0000256" key="1">
    <source>
        <dbReference type="SAM" id="Coils"/>
    </source>
</evidence>
<accession>A0AB74H4Q6</accession>
<dbReference type="EMBL" id="UHEW01000005">
    <property type="protein sequence ID" value="SUN29141.1"/>
    <property type="molecule type" value="Genomic_DNA"/>
</dbReference>
<name>A0AB74H4Q6_STRAG</name>
<organism evidence="2 3">
    <name type="scientific">Streptococcus agalactiae</name>
    <dbReference type="NCBI Taxonomy" id="1311"/>
    <lineage>
        <taxon>Bacteria</taxon>
        <taxon>Bacillati</taxon>
        <taxon>Bacillota</taxon>
        <taxon>Bacilli</taxon>
        <taxon>Lactobacillales</taxon>
        <taxon>Streptococcaceae</taxon>
        <taxon>Streptococcus</taxon>
    </lineage>
</organism>
<evidence type="ECO:0000313" key="3">
    <source>
        <dbReference type="Proteomes" id="UP000255140"/>
    </source>
</evidence>
<gene>
    <name evidence="2" type="ORF">NCTC9828_01417</name>
</gene>
<dbReference type="RefSeq" id="WP_115356277.1">
    <property type="nucleotide sequence ID" value="NZ_UHEW01000005.1"/>
</dbReference>
<proteinExistence type="predicted"/>
<keyword evidence="1" id="KW-0175">Coiled coil</keyword>